<evidence type="ECO:0000313" key="1">
    <source>
        <dbReference type="EMBL" id="RNL79627.1"/>
    </source>
</evidence>
<dbReference type="InterPro" id="IPR050583">
    <property type="entry name" value="Mycobacterial_A85_antigen"/>
</dbReference>
<dbReference type="EMBL" id="RJSG01000002">
    <property type="protein sequence ID" value="RNL79627.1"/>
    <property type="molecule type" value="Genomic_DNA"/>
</dbReference>
<name>A0A3N0DVI5_9ACTN</name>
<dbReference type="GO" id="GO:0016747">
    <property type="term" value="F:acyltransferase activity, transferring groups other than amino-acyl groups"/>
    <property type="evidence" value="ECO:0007669"/>
    <property type="project" value="TreeGrafter"/>
</dbReference>
<evidence type="ECO:0008006" key="3">
    <source>
        <dbReference type="Google" id="ProtNLM"/>
    </source>
</evidence>
<comment type="caution">
    <text evidence="1">The sequence shown here is derived from an EMBL/GenBank/DDBJ whole genome shotgun (WGS) entry which is preliminary data.</text>
</comment>
<dbReference type="SUPFAM" id="SSF53474">
    <property type="entry name" value="alpha/beta-Hydrolases"/>
    <property type="match status" value="1"/>
</dbReference>
<keyword evidence="2" id="KW-1185">Reference proteome</keyword>
<reference evidence="1 2" key="1">
    <citation type="submission" date="2018-11" db="EMBL/GenBank/DDBJ databases">
        <authorList>
            <person name="Li F."/>
        </authorList>
    </citation>
    <scope>NUCLEOTIDE SEQUENCE [LARGE SCALE GENOMIC DNA]</scope>
    <source>
        <strain evidence="1 2">KIS18-7</strain>
    </source>
</reference>
<dbReference type="Gene3D" id="3.40.50.1820">
    <property type="entry name" value="alpha/beta hydrolase"/>
    <property type="match status" value="1"/>
</dbReference>
<dbReference type="InterPro" id="IPR029058">
    <property type="entry name" value="AB_hydrolase_fold"/>
</dbReference>
<organism evidence="1 2">
    <name type="scientific">Nocardioides marmorisolisilvae</name>
    <dbReference type="NCBI Taxonomy" id="1542737"/>
    <lineage>
        <taxon>Bacteria</taxon>
        <taxon>Bacillati</taxon>
        <taxon>Actinomycetota</taxon>
        <taxon>Actinomycetes</taxon>
        <taxon>Propionibacteriales</taxon>
        <taxon>Nocardioidaceae</taxon>
        <taxon>Nocardioides</taxon>
    </lineage>
</organism>
<dbReference type="Proteomes" id="UP000277094">
    <property type="component" value="Unassembled WGS sequence"/>
</dbReference>
<protein>
    <recommendedName>
        <fullName evidence="3">Esterase</fullName>
    </recommendedName>
</protein>
<dbReference type="PANTHER" id="PTHR48098:SF1">
    <property type="entry name" value="DIACYLGLYCEROL ACYLTRANSFERASE_MYCOLYLTRANSFERASE AG85A"/>
    <property type="match status" value="1"/>
</dbReference>
<evidence type="ECO:0000313" key="2">
    <source>
        <dbReference type="Proteomes" id="UP000277094"/>
    </source>
</evidence>
<dbReference type="Pfam" id="PF00756">
    <property type="entry name" value="Esterase"/>
    <property type="match status" value="1"/>
</dbReference>
<gene>
    <name evidence="1" type="ORF">EFL95_11705</name>
</gene>
<dbReference type="PANTHER" id="PTHR48098">
    <property type="entry name" value="ENTEROCHELIN ESTERASE-RELATED"/>
    <property type="match status" value="1"/>
</dbReference>
<proteinExistence type="predicted"/>
<dbReference type="InterPro" id="IPR000801">
    <property type="entry name" value="Esterase-like"/>
</dbReference>
<sequence>MVSGSFHTRWMRTQTGWTIAYPDGHGAGDKLPVVVSLHGRGGTHRTSFSSLGLDTYLDQVVKAGTPAFAIASVDGGDHSYWHRRTDGTDASAMVRDEFLPLLAERGLDTERLGLFGWSMGGYGALLMAGKQKLPVKAVAVSSPALFTSPGATAAGAFDSPADFDANNVHGHPEWLRGVRLLMDCGLQDPFYAATKNLAGRLSPKPAGGFTEGAHNKDYWRRMVPAQLRFLGPILRA</sequence>
<accession>A0A3N0DVI5</accession>
<dbReference type="AlphaFoldDB" id="A0A3N0DVI5"/>